<evidence type="ECO:0000313" key="10">
    <source>
        <dbReference type="EMBL" id="RAL00780.1"/>
    </source>
</evidence>
<evidence type="ECO:0000256" key="8">
    <source>
        <dbReference type="PIRSR" id="PIRSR602401-1"/>
    </source>
</evidence>
<evidence type="ECO:0000256" key="4">
    <source>
        <dbReference type="ARBA" id="ARBA00022723"/>
    </source>
</evidence>
<dbReference type="InterPro" id="IPR001128">
    <property type="entry name" value="Cyt_P450"/>
</dbReference>
<accession>A0A395GZI9</accession>
<comment type="similarity">
    <text evidence="2">Belongs to the cytochrome P450 family.</text>
</comment>
<keyword evidence="7" id="KW-0503">Monooxygenase</keyword>
<evidence type="ECO:0000256" key="7">
    <source>
        <dbReference type="ARBA" id="ARBA00023033"/>
    </source>
</evidence>
<keyword evidence="5" id="KW-0560">Oxidoreductase</keyword>
<dbReference type="PANTHER" id="PTHR24305">
    <property type="entry name" value="CYTOCHROME P450"/>
    <property type="match status" value="1"/>
</dbReference>
<dbReference type="GO" id="GO:0004497">
    <property type="term" value="F:monooxygenase activity"/>
    <property type="evidence" value="ECO:0007669"/>
    <property type="project" value="UniProtKB-KW"/>
</dbReference>
<keyword evidence="9" id="KW-0732">Signal</keyword>
<dbReference type="Pfam" id="PF00067">
    <property type="entry name" value="p450"/>
    <property type="match status" value="1"/>
</dbReference>
<protein>
    <submittedName>
        <fullName evidence="10">Cytochrome P450</fullName>
    </submittedName>
</protein>
<dbReference type="PRINTS" id="PR00385">
    <property type="entry name" value="P450"/>
</dbReference>
<dbReference type="GeneID" id="37228072"/>
<evidence type="ECO:0000256" key="5">
    <source>
        <dbReference type="ARBA" id="ARBA00023002"/>
    </source>
</evidence>
<dbReference type="RefSeq" id="XP_025575107.1">
    <property type="nucleotide sequence ID" value="XM_025723207.1"/>
</dbReference>
<proteinExistence type="inferred from homology"/>
<reference evidence="10 11" key="1">
    <citation type="submission" date="2018-02" db="EMBL/GenBank/DDBJ databases">
        <title>The genomes of Aspergillus section Nigri reveals drivers in fungal speciation.</title>
        <authorList>
            <consortium name="DOE Joint Genome Institute"/>
            <person name="Vesth T.C."/>
            <person name="Nybo J."/>
            <person name="Theobald S."/>
            <person name="Brandl J."/>
            <person name="Frisvad J.C."/>
            <person name="Nielsen K.F."/>
            <person name="Lyhne E.K."/>
            <person name="Kogle M.E."/>
            <person name="Kuo A."/>
            <person name="Riley R."/>
            <person name="Clum A."/>
            <person name="Nolan M."/>
            <person name="Lipzen A."/>
            <person name="Salamov A."/>
            <person name="Henrissat B."/>
            <person name="Wiebenga A."/>
            <person name="De vries R.P."/>
            <person name="Grigoriev I.V."/>
            <person name="Mortensen U.H."/>
            <person name="Andersen M.R."/>
            <person name="Baker S.E."/>
        </authorList>
    </citation>
    <scope>NUCLEOTIDE SEQUENCE [LARGE SCALE GENOMIC DNA]</scope>
    <source>
        <strain evidence="10 11">CBS 121593</strain>
    </source>
</reference>
<keyword evidence="3 8" id="KW-0349">Heme</keyword>
<dbReference type="GO" id="GO:0016705">
    <property type="term" value="F:oxidoreductase activity, acting on paired donors, with incorporation or reduction of molecular oxygen"/>
    <property type="evidence" value="ECO:0007669"/>
    <property type="project" value="InterPro"/>
</dbReference>
<sequence>MAIFTSNMSPAFILKLLAWPLLPVSTPRLPSDVFVLTNDQYLLIRIIYNVFFHPLKHYPGPRIMAASRIPIFCLVLTGRSATWLTRLHAAYGPVVRVAPNELSYSSARAWKDIHSSTSAHPVGLPRDMAFFKALGDEKGAPTILSADNQDHARMRRVYARAFSKQALAAQEPIMLQYASMLIRKLCEESKQTAKPVDISKFLHLTLFDMMTDLQFGESFRLLDDPTYQAFARASLVIIPGATILSALVDFPLVRITLQPIVRRLLKIRHNYFTVTNERLDKRLASKAYRPDLVQFLTEARADSLSTAELRANAPLISLAGSETTTVAINGMIAHLLLTPHILTQLQQEVRTKFRSSSDITMKAMAGMPVLEACIKEALRVYPAIPIMPARVVPSSGANIAGQWVAGGTRVYITSLAAFHSADNFHNPEAFAPERWYKTTESEAAFKDDEDAYKPFSIGPYNCVGQHMAPYLMSLMICHLALHFDFEVSTDPRTWLSTQRSWIVCYNPALTVKLTPTKAVDCLTLGEGIR</sequence>
<keyword evidence="6 8" id="KW-0408">Iron</keyword>
<dbReference type="Proteomes" id="UP000249402">
    <property type="component" value="Unassembled WGS sequence"/>
</dbReference>
<gene>
    <name evidence="10" type="ORF">BO80DRAFT_475324</name>
</gene>
<evidence type="ECO:0000313" key="11">
    <source>
        <dbReference type="Proteomes" id="UP000249402"/>
    </source>
</evidence>
<dbReference type="InterPro" id="IPR050121">
    <property type="entry name" value="Cytochrome_P450_monoxygenase"/>
</dbReference>
<keyword evidence="4 8" id="KW-0479">Metal-binding</keyword>
<evidence type="ECO:0000256" key="2">
    <source>
        <dbReference type="ARBA" id="ARBA00010617"/>
    </source>
</evidence>
<evidence type="ECO:0000256" key="3">
    <source>
        <dbReference type="ARBA" id="ARBA00022617"/>
    </source>
</evidence>
<dbReference type="InterPro" id="IPR002401">
    <property type="entry name" value="Cyt_P450_E_grp-I"/>
</dbReference>
<dbReference type="EMBL" id="KZ824438">
    <property type="protein sequence ID" value="RAL00780.1"/>
    <property type="molecule type" value="Genomic_DNA"/>
</dbReference>
<dbReference type="STRING" id="1448316.A0A395GZI9"/>
<dbReference type="Gene3D" id="1.10.630.10">
    <property type="entry name" value="Cytochrome P450"/>
    <property type="match status" value="1"/>
</dbReference>
<dbReference type="GO" id="GO:0005506">
    <property type="term" value="F:iron ion binding"/>
    <property type="evidence" value="ECO:0007669"/>
    <property type="project" value="InterPro"/>
</dbReference>
<dbReference type="AlphaFoldDB" id="A0A395GZI9"/>
<keyword evidence="11" id="KW-1185">Reference proteome</keyword>
<dbReference type="VEuPathDB" id="FungiDB:BO80DRAFT_475324"/>
<dbReference type="PANTHER" id="PTHR24305:SF210">
    <property type="entry name" value="CYTOCHROME P450 MONOOXYGENASE ASQL-RELATED"/>
    <property type="match status" value="1"/>
</dbReference>
<name>A0A395GZI9_9EURO</name>
<dbReference type="PRINTS" id="PR00463">
    <property type="entry name" value="EP450I"/>
</dbReference>
<feature type="chain" id="PRO_5017327244" evidence="9">
    <location>
        <begin position="24"/>
        <end position="529"/>
    </location>
</feature>
<feature type="binding site" description="axial binding residue" evidence="8">
    <location>
        <position position="462"/>
    </location>
    <ligand>
        <name>heme</name>
        <dbReference type="ChEBI" id="CHEBI:30413"/>
    </ligand>
    <ligandPart>
        <name>Fe</name>
        <dbReference type="ChEBI" id="CHEBI:18248"/>
    </ligandPart>
</feature>
<dbReference type="CDD" id="cd11058">
    <property type="entry name" value="CYP60B-like"/>
    <property type="match status" value="1"/>
</dbReference>
<dbReference type="GO" id="GO:0020037">
    <property type="term" value="F:heme binding"/>
    <property type="evidence" value="ECO:0007669"/>
    <property type="project" value="InterPro"/>
</dbReference>
<evidence type="ECO:0000256" key="9">
    <source>
        <dbReference type="SAM" id="SignalP"/>
    </source>
</evidence>
<feature type="signal peptide" evidence="9">
    <location>
        <begin position="1"/>
        <end position="23"/>
    </location>
</feature>
<dbReference type="InterPro" id="IPR036396">
    <property type="entry name" value="Cyt_P450_sf"/>
</dbReference>
<evidence type="ECO:0000256" key="6">
    <source>
        <dbReference type="ARBA" id="ARBA00023004"/>
    </source>
</evidence>
<dbReference type="SUPFAM" id="SSF48264">
    <property type="entry name" value="Cytochrome P450"/>
    <property type="match status" value="1"/>
</dbReference>
<comment type="cofactor">
    <cofactor evidence="1 8">
        <name>heme</name>
        <dbReference type="ChEBI" id="CHEBI:30413"/>
    </cofactor>
</comment>
<evidence type="ECO:0000256" key="1">
    <source>
        <dbReference type="ARBA" id="ARBA00001971"/>
    </source>
</evidence>
<dbReference type="OrthoDB" id="1470350at2759"/>
<organism evidence="10 11">
    <name type="scientific">Aspergillus ibericus CBS 121593</name>
    <dbReference type="NCBI Taxonomy" id="1448316"/>
    <lineage>
        <taxon>Eukaryota</taxon>
        <taxon>Fungi</taxon>
        <taxon>Dikarya</taxon>
        <taxon>Ascomycota</taxon>
        <taxon>Pezizomycotina</taxon>
        <taxon>Eurotiomycetes</taxon>
        <taxon>Eurotiomycetidae</taxon>
        <taxon>Eurotiales</taxon>
        <taxon>Aspergillaceae</taxon>
        <taxon>Aspergillus</taxon>
        <taxon>Aspergillus subgen. Circumdati</taxon>
    </lineage>
</organism>